<dbReference type="GO" id="GO:0016747">
    <property type="term" value="F:acyltransferase activity, transferring groups other than amino-acyl groups"/>
    <property type="evidence" value="ECO:0007669"/>
    <property type="project" value="InterPro"/>
</dbReference>
<sequence length="226" mass="22700">MDALAKILESAAQGGFPPADGGLTVLPQPSPRDAGVLALTGHTVVFADVPPEWVRRRVPPDDLGAPMGPPFLGALCDRTGREAGGIDVLLVLPPGTGPAAQREELREMRNPAGMSGPAHPRIADALAHRSQVRVWTTAGGGTLVTGTGVAGRWEVAVEVEAAARGAGLGRALAAAARTLVPPHEALWAQVAPGNAASLRAFLAAGFVPVGAEVLLRPGGGGAGTAG</sequence>
<organism evidence="2 3">
    <name type="scientific">Streptomyces qinglanensis</name>
    <dbReference type="NCBI Taxonomy" id="943816"/>
    <lineage>
        <taxon>Bacteria</taxon>
        <taxon>Bacillati</taxon>
        <taxon>Actinomycetota</taxon>
        <taxon>Actinomycetes</taxon>
        <taxon>Kitasatosporales</taxon>
        <taxon>Streptomycetaceae</taxon>
        <taxon>Streptomyces</taxon>
    </lineage>
</organism>
<proteinExistence type="predicted"/>
<comment type="caution">
    <text evidence="2">The sequence shown here is derived from an EMBL/GenBank/DDBJ whole genome shotgun (WGS) entry which is preliminary data.</text>
</comment>
<keyword evidence="2" id="KW-0808">Transferase</keyword>
<dbReference type="RefSeq" id="WP_069991884.1">
    <property type="nucleotide sequence ID" value="NZ_LJGV01000022.1"/>
</dbReference>
<protein>
    <submittedName>
        <fullName evidence="2">GCN5 family acetyltransferase</fullName>
    </submittedName>
</protein>
<dbReference type="Gene3D" id="3.40.630.30">
    <property type="match status" value="1"/>
</dbReference>
<reference evidence="2 3" key="1">
    <citation type="journal article" date="2016" name="Front. Microbiol.">
        <title>Comparative Genomics Analysis of Streptomyces Species Reveals Their Adaptation to the Marine Environment and Their Diversity at the Genomic Level.</title>
        <authorList>
            <person name="Tian X."/>
            <person name="Zhang Z."/>
            <person name="Yang T."/>
            <person name="Chen M."/>
            <person name="Li J."/>
            <person name="Chen F."/>
            <person name="Yang J."/>
            <person name="Li W."/>
            <person name="Zhang B."/>
            <person name="Zhang Z."/>
            <person name="Wu J."/>
            <person name="Zhang C."/>
            <person name="Long L."/>
            <person name="Xiao J."/>
        </authorList>
    </citation>
    <scope>NUCLEOTIDE SEQUENCE [LARGE SCALE GENOMIC DNA]</scope>
    <source>
        <strain evidence="2 3">SCSIO M10379</strain>
    </source>
</reference>
<name>A0A1E7K4R0_9ACTN</name>
<dbReference type="PROSITE" id="PS51186">
    <property type="entry name" value="GNAT"/>
    <property type="match status" value="1"/>
</dbReference>
<feature type="domain" description="N-acetyltransferase" evidence="1">
    <location>
        <begin position="90"/>
        <end position="226"/>
    </location>
</feature>
<gene>
    <name evidence="2" type="ORF">AN217_14980</name>
</gene>
<dbReference type="Proteomes" id="UP000175829">
    <property type="component" value="Unassembled WGS sequence"/>
</dbReference>
<accession>A0A1E7K4R0</accession>
<dbReference type="InterPro" id="IPR000182">
    <property type="entry name" value="GNAT_dom"/>
</dbReference>
<dbReference type="PATRIC" id="fig|943816.4.peg.2446"/>
<evidence type="ECO:0000313" key="3">
    <source>
        <dbReference type="Proteomes" id="UP000175829"/>
    </source>
</evidence>
<dbReference type="AlphaFoldDB" id="A0A1E7K4R0"/>
<dbReference type="InterPro" id="IPR016181">
    <property type="entry name" value="Acyl_CoA_acyltransferase"/>
</dbReference>
<dbReference type="EMBL" id="LJGV01000022">
    <property type="protein sequence ID" value="OEU98910.1"/>
    <property type="molecule type" value="Genomic_DNA"/>
</dbReference>
<evidence type="ECO:0000259" key="1">
    <source>
        <dbReference type="PROSITE" id="PS51186"/>
    </source>
</evidence>
<evidence type="ECO:0000313" key="2">
    <source>
        <dbReference type="EMBL" id="OEU98910.1"/>
    </source>
</evidence>
<dbReference type="SUPFAM" id="SSF55729">
    <property type="entry name" value="Acyl-CoA N-acyltransferases (Nat)"/>
    <property type="match status" value="1"/>
</dbReference>